<accession>A0AAD4PDY2</accession>
<dbReference type="AlphaFoldDB" id="A0AAD4PDY2"/>
<feature type="compositionally biased region" description="Basic and acidic residues" evidence="2">
    <location>
        <begin position="141"/>
        <end position="153"/>
    </location>
</feature>
<dbReference type="PANTHER" id="PTHR33155">
    <property type="entry name" value="FANTASTIC FOUR-LIKE PROTEIN (DUF3049)"/>
    <property type="match status" value="1"/>
</dbReference>
<feature type="region of interest" description="Disordered" evidence="2">
    <location>
        <begin position="56"/>
        <end position="153"/>
    </location>
</feature>
<evidence type="ECO:0000256" key="1">
    <source>
        <dbReference type="ARBA" id="ARBA00008690"/>
    </source>
</evidence>
<reference evidence="4 5" key="1">
    <citation type="journal article" date="2021" name="Nat. Commun.">
        <title>Incipient diploidization of the medicinal plant Perilla within 10,000 years.</title>
        <authorList>
            <person name="Zhang Y."/>
            <person name="Shen Q."/>
            <person name="Leng L."/>
            <person name="Zhang D."/>
            <person name="Chen S."/>
            <person name="Shi Y."/>
            <person name="Ning Z."/>
            <person name="Chen S."/>
        </authorList>
    </citation>
    <scope>NUCLEOTIDE SEQUENCE [LARGE SCALE GENOMIC DNA]</scope>
    <source>
        <strain evidence="5">cv. PC099</strain>
    </source>
</reference>
<gene>
    <name evidence="4" type="ORF">C2S53_008231</name>
</gene>
<evidence type="ECO:0000259" key="3">
    <source>
        <dbReference type="Pfam" id="PF11250"/>
    </source>
</evidence>
<evidence type="ECO:0000256" key="2">
    <source>
        <dbReference type="SAM" id="MobiDB-lite"/>
    </source>
</evidence>
<dbReference type="Proteomes" id="UP001190926">
    <property type="component" value="Unassembled WGS sequence"/>
</dbReference>
<dbReference type="PANTHER" id="PTHR33155:SF9">
    <property type="entry name" value="FANTASTIC FOUR-LIKE PROTEIN (DUF3049)"/>
    <property type="match status" value="1"/>
</dbReference>
<dbReference type="InterPro" id="IPR021410">
    <property type="entry name" value="FAF"/>
</dbReference>
<evidence type="ECO:0000313" key="5">
    <source>
        <dbReference type="Proteomes" id="UP001190926"/>
    </source>
</evidence>
<name>A0AAD4PDY2_PERFH</name>
<protein>
    <recommendedName>
        <fullName evidence="3">FAF domain-containing protein</fullName>
    </recommendedName>
</protein>
<keyword evidence="5" id="KW-1185">Reference proteome</keyword>
<evidence type="ECO:0000313" key="4">
    <source>
        <dbReference type="EMBL" id="KAH6836784.1"/>
    </source>
</evidence>
<comment type="caution">
    <text evidence="4">The sequence shown here is derived from an EMBL/GenBank/DDBJ whole genome shotgun (WGS) entry which is preliminary data.</text>
</comment>
<feature type="compositionally biased region" description="Acidic residues" evidence="2">
    <location>
        <begin position="236"/>
        <end position="262"/>
    </location>
</feature>
<feature type="compositionally biased region" description="Low complexity" evidence="2">
    <location>
        <begin position="103"/>
        <end position="113"/>
    </location>
</feature>
<feature type="compositionally biased region" description="Acidic residues" evidence="2">
    <location>
        <begin position="116"/>
        <end position="125"/>
    </location>
</feature>
<dbReference type="InterPro" id="IPR046431">
    <property type="entry name" value="FAF_dom"/>
</dbReference>
<organism evidence="4 5">
    <name type="scientific">Perilla frutescens var. hirtella</name>
    <name type="common">Perilla citriodora</name>
    <name type="synonym">Perilla setoyensis</name>
    <dbReference type="NCBI Taxonomy" id="608512"/>
    <lineage>
        <taxon>Eukaryota</taxon>
        <taxon>Viridiplantae</taxon>
        <taxon>Streptophyta</taxon>
        <taxon>Embryophyta</taxon>
        <taxon>Tracheophyta</taxon>
        <taxon>Spermatophyta</taxon>
        <taxon>Magnoliopsida</taxon>
        <taxon>eudicotyledons</taxon>
        <taxon>Gunneridae</taxon>
        <taxon>Pentapetalae</taxon>
        <taxon>asterids</taxon>
        <taxon>lamiids</taxon>
        <taxon>Lamiales</taxon>
        <taxon>Lamiaceae</taxon>
        <taxon>Nepetoideae</taxon>
        <taxon>Elsholtzieae</taxon>
        <taxon>Perilla</taxon>
    </lineage>
</organism>
<feature type="region of interest" description="Disordered" evidence="2">
    <location>
        <begin position="233"/>
        <end position="262"/>
    </location>
</feature>
<feature type="compositionally biased region" description="Low complexity" evidence="2">
    <location>
        <begin position="58"/>
        <end position="83"/>
    </location>
</feature>
<dbReference type="EMBL" id="SDAM02000019">
    <property type="protein sequence ID" value="KAH6836784.1"/>
    <property type="molecule type" value="Genomic_DNA"/>
</dbReference>
<comment type="similarity">
    <text evidence="1">Belongs to the fantastic four family.</text>
</comment>
<feature type="domain" description="FAF" evidence="3">
    <location>
        <begin position="179"/>
        <end position="231"/>
    </location>
</feature>
<proteinExistence type="inferred from homology"/>
<feature type="compositionally biased region" description="Basic and acidic residues" evidence="2">
    <location>
        <begin position="92"/>
        <end position="102"/>
    </location>
</feature>
<dbReference type="Pfam" id="PF11250">
    <property type="entry name" value="FAF"/>
    <property type="match status" value="1"/>
</dbReference>
<sequence>MATWGELERIFDLPLGEKNPKFHEPISSPWKHIEPMKSVDDDFTKIFAQLYLKENLDQDQSSSPSPSLFTLSPSSSLSSDFSPKNIVAASSDEEKKLHRRSDSASSFSSERSSICNDDDDDDIINVEDSIKNESNDSSCQHQEENHNHHDHARTEYHCLKKSSSCKRRSNNYNNNYGGFPPPISCIGRSGKPWVSFQTVRKNGRFILTEVRIPTQEFMHACRENGRLKLHFIHSESEEEEEEEEEEIGENDDDGGDSEAMEA</sequence>